<organism evidence="1 2">
    <name type="scientific">Metarhizium album (strain ARSEF 1941)</name>
    <dbReference type="NCBI Taxonomy" id="1081103"/>
    <lineage>
        <taxon>Eukaryota</taxon>
        <taxon>Fungi</taxon>
        <taxon>Dikarya</taxon>
        <taxon>Ascomycota</taxon>
        <taxon>Pezizomycotina</taxon>
        <taxon>Sordariomycetes</taxon>
        <taxon>Hypocreomycetidae</taxon>
        <taxon>Hypocreales</taxon>
        <taxon>Clavicipitaceae</taxon>
        <taxon>Metarhizium</taxon>
    </lineage>
</organism>
<dbReference type="GeneID" id="63741861"/>
<comment type="caution">
    <text evidence="1">The sequence shown here is derived from an EMBL/GenBank/DDBJ whole genome shotgun (WGS) entry which is preliminary data.</text>
</comment>
<dbReference type="EMBL" id="AZHE01000030">
    <property type="protein sequence ID" value="KHN94810.1"/>
    <property type="molecule type" value="Genomic_DNA"/>
</dbReference>
<evidence type="ECO:0000313" key="2">
    <source>
        <dbReference type="Proteomes" id="UP000030816"/>
    </source>
</evidence>
<sequence>MFCPDGCPCGQLVDLFDCMPGPLHFGGNHYYGPSYHHHDYRYPVRQRLRRSSYHETYIFGGGSGGGGGGGGGGGERHTMNIVDMTPNSLSNDRGHFYKITFPLQWSARDLLARLTSNSRDYTVLVQGPFGFNFELTDGMDLKQYLGPCSTMEIAKKQQPKNNIKHIEM</sequence>
<dbReference type="HOGENOM" id="CLU_1586865_0_0_1"/>
<evidence type="ECO:0000313" key="1">
    <source>
        <dbReference type="EMBL" id="KHN94810.1"/>
    </source>
</evidence>
<dbReference type="AlphaFoldDB" id="A0A0B2WP97"/>
<dbReference type="RefSeq" id="XP_040675876.1">
    <property type="nucleotide sequence ID" value="XM_040826204.1"/>
</dbReference>
<protein>
    <submittedName>
        <fullName evidence="1">Uncharacterized protein</fullName>
    </submittedName>
</protein>
<name>A0A0B2WP97_METAS</name>
<reference evidence="1 2" key="1">
    <citation type="journal article" date="2014" name="Proc. Natl. Acad. Sci. U.S.A.">
        <title>Trajectory and genomic determinants of fungal-pathogen speciation and host adaptation.</title>
        <authorList>
            <person name="Hu X."/>
            <person name="Xiao G."/>
            <person name="Zheng P."/>
            <person name="Shang Y."/>
            <person name="Su Y."/>
            <person name="Zhang X."/>
            <person name="Liu X."/>
            <person name="Zhan S."/>
            <person name="St Leger R.J."/>
            <person name="Wang C."/>
        </authorList>
    </citation>
    <scope>NUCLEOTIDE SEQUENCE [LARGE SCALE GENOMIC DNA]</scope>
    <source>
        <strain evidence="1 2">ARSEF 1941</strain>
    </source>
</reference>
<gene>
    <name evidence="1" type="ORF">MAM_07406</name>
</gene>
<proteinExistence type="predicted"/>
<accession>A0A0B2WP97</accession>
<keyword evidence="2" id="KW-1185">Reference proteome</keyword>
<dbReference type="Proteomes" id="UP000030816">
    <property type="component" value="Unassembled WGS sequence"/>
</dbReference>